<protein>
    <submittedName>
        <fullName evidence="3">Uncharacterized protein</fullName>
    </submittedName>
</protein>
<dbReference type="Gene3D" id="3.30.460.10">
    <property type="entry name" value="Beta Polymerase, domain 2"/>
    <property type="match status" value="1"/>
</dbReference>
<evidence type="ECO:0000256" key="2">
    <source>
        <dbReference type="SAM" id="MobiDB-lite"/>
    </source>
</evidence>
<feature type="region of interest" description="Disordered" evidence="2">
    <location>
        <begin position="117"/>
        <end position="138"/>
    </location>
</feature>
<feature type="compositionally biased region" description="Basic and acidic residues" evidence="2">
    <location>
        <begin position="121"/>
        <end position="132"/>
    </location>
</feature>
<dbReference type="InterPro" id="IPR043519">
    <property type="entry name" value="NT_sf"/>
</dbReference>
<dbReference type="PANTHER" id="PTHR21043">
    <property type="entry name" value="IOJAP SUPERFAMILY ORTHOLOG"/>
    <property type="match status" value="1"/>
</dbReference>
<name>A0ABD3SH02_9STRA</name>
<sequence>MEIISQEMERFKQEDEDGDGKSDQDPLEDIDLSDNPAYLEFRAMVLEDYNERKTTRWARSNTKRPIESTTTNFATKSDLETFPPDWKDFDSKAAFRKDFSEDDDSWVPHRSLTEFVPSSRRSHDGAVDRDNGEGDEQDEYQKVAHSSLLNDDLDGAIDWLQARRSRLGVDSNGRPTRPSQLLTPEQAATFRHQNSQIPVRPFTLFTTAELSTSLSAQGGTDIHIIDTSDLDSVHGVGIGCDSIMLVTGRNPSHIRVMADSIVRNLKARKLNERGVIGAMQGAEGGQDVFTNKRSRNRARRHGAANTSGRVDDDWIVVDCDNVHVHIMEEITRKCLNIESLWDLKDPNSDGRILRRINLDDDDALDEYITQNPIPDEYAIKIFGGGSRFDGWITGGAGTRVQRVLPVIQRKSFSDKWSGKSGGKGRRSQRVKR</sequence>
<proteinExistence type="inferred from homology"/>
<reference evidence="3 4" key="1">
    <citation type="submission" date="2024-10" db="EMBL/GenBank/DDBJ databases">
        <title>Updated reference genomes for cyclostephanoid diatoms.</title>
        <authorList>
            <person name="Roberts W.R."/>
            <person name="Alverson A.J."/>
        </authorList>
    </citation>
    <scope>NUCLEOTIDE SEQUENCE [LARGE SCALE GENOMIC DNA]</scope>
    <source>
        <strain evidence="3 4">AJA228-03</strain>
    </source>
</reference>
<feature type="compositionally biased region" description="Basic residues" evidence="2">
    <location>
        <begin position="422"/>
        <end position="432"/>
    </location>
</feature>
<evidence type="ECO:0000256" key="1">
    <source>
        <dbReference type="ARBA" id="ARBA00010574"/>
    </source>
</evidence>
<dbReference type="Pfam" id="PF02410">
    <property type="entry name" value="RsfS"/>
    <property type="match status" value="1"/>
</dbReference>
<feature type="region of interest" description="Disordered" evidence="2">
    <location>
        <begin position="57"/>
        <end position="76"/>
    </location>
</feature>
<comment type="caution">
    <text evidence="3">The sequence shown here is derived from an EMBL/GenBank/DDBJ whole genome shotgun (WGS) entry which is preliminary data.</text>
</comment>
<dbReference type="Proteomes" id="UP001530377">
    <property type="component" value="Unassembled WGS sequence"/>
</dbReference>
<evidence type="ECO:0000313" key="4">
    <source>
        <dbReference type="Proteomes" id="UP001530377"/>
    </source>
</evidence>
<evidence type="ECO:0000313" key="3">
    <source>
        <dbReference type="EMBL" id="KAL3823799.1"/>
    </source>
</evidence>
<dbReference type="PANTHER" id="PTHR21043:SF0">
    <property type="entry name" value="MITOCHONDRIAL ASSEMBLY OF RIBOSOMAL LARGE SUBUNIT PROTEIN 1"/>
    <property type="match status" value="1"/>
</dbReference>
<feature type="compositionally biased region" description="Basic and acidic residues" evidence="2">
    <location>
        <begin position="7"/>
        <end position="24"/>
    </location>
</feature>
<dbReference type="EMBL" id="JALLPB020000029">
    <property type="protein sequence ID" value="KAL3823799.1"/>
    <property type="molecule type" value="Genomic_DNA"/>
</dbReference>
<dbReference type="InterPro" id="IPR004394">
    <property type="entry name" value="Iojap/RsfS/C7orf30"/>
</dbReference>
<accession>A0ABD3SH02</accession>
<keyword evidence="4" id="KW-1185">Reference proteome</keyword>
<dbReference type="SUPFAM" id="SSF81301">
    <property type="entry name" value="Nucleotidyltransferase"/>
    <property type="match status" value="1"/>
</dbReference>
<feature type="region of interest" description="Disordered" evidence="2">
    <location>
        <begin position="1"/>
        <end position="34"/>
    </location>
</feature>
<comment type="similarity">
    <text evidence="1">Belongs to the Iojap/RsfS family.</text>
</comment>
<organism evidence="3 4">
    <name type="scientific">Cyclostephanos tholiformis</name>
    <dbReference type="NCBI Taxonomy" id="382380"/>
    <lineage>
        <taxon>Eukaryota</taxon>
        <taxon>Sar</taxon>
        <taxon>Stramenopiles</taxon>
        <taxon>Ochrophyta</taxon>
        <taxon>Bacillariophyta</taxon>
        <taxon>Coscinodiscophyceae</taxon>
        <taxon>Thalassiosirophycidae</taxon>
        <taxon>Stephanodiscales</taxon>
        <taxon>Stephanodiscaceae</taxon>
        <taxon>Cyclostephanos</taxon>
    </lineage>
</organism>
<feature type="region of interest" description="Disordered" evidence="2">
    <location>
        <begin position="413"/>
        <end position="432"/>
    </location>
</feature>
<gene>
    <name evidence="3" type="ORF">ACHAXA_011586</name>
</gene>
<dbReference type="AlphaFoldDB" id="A0ABD3SH02"/>